<evidence type="ECO:0000313" key="2">
    <source>
        <dbReference type="Proteomes" id="UP000185829"/>
    </source>
</evidence>
<sequence>MIQLNGRYRLVLIGVKDEMGRFDKVEGDGSINKEHSIYVNKFDEGSDTRNTKGPSSGTKT</sequence>
<name>A0A9X8RDW6_9BACI</name>
<gene>
    <name evidence="1" type="ORF">SAMN05878482_11060</name>
</gene>
<proteinExistence type="predicted"/>
<evidence type="ECO:0000313" key="1">
    <source>
        <dbReference type="EMBL" id="SIS03977.1"/>
    </source>
</evidence>
<accession>A0A9X8RDW6</accession>
<reference evidence="1 2" key="1">
    <citation type="submission" date="2017-01" db="EMBL/GenBank/DDBJ databases">
        <authorList>
            <person name="Varghese N."/>
            <person name="Submissions S."/>
        </authorList>
    </citation>
    <scope>NUCLEOTIDE SEQUENCE [LARGE SCALE GENOMIC DNA]</scope>
    <source>
        <strain evidence="1 2">RUG2-6</strain>
    </source>
</reference>
<protein>
    <submittedName>
        <fullName evidence="1">Uncharacterized protein</fullName>
    </submittedName>
</protein>
<dbReference type="EMBL" id="FTMX01000010">
    <property type="protein sequence ID" value="SIS03977.1"/>
    <property type="molecule type" value="Genomic_DNA"/>
</dbReference>
<comment type="caution">
    <text evidence="1">The sequence shown here is derived from an EMBL/GenBank/DDBJ whole genome shotgun (WGS) entry which is preliminary data.</text>
</comment>
<dbReference type="Proteomes" id="UP000185829">
    <property type="component" value="Unassembled WGS sequence"/>
</dbReference>
<dbReference type="AlphaFoldDB" id="A0A9X8RDW6"/>
<organism evidence="1 2">
    <name type="scientific">Peribacillus simplex</name>
    <dbReference type="NCBI Taxonomy" id="1478"/>
    <lineage>
        <taxon>Bacteria</taxon>
        <taxon>Bacillati</taxon>
        <taxon>Bacillota</taxon>
        <taxon>Bacilli</taxon>
        <taxon>Bacillales</taxon>
        <taxon>Bacillaceae</taxon>
        <taxon>Peribacillus</taxon>
    </lineage>
</organism>